<evidence type="ECO:0000256" key="1">
    <source>
        <dbReference type="SAM" id="MobiDB-lite"/>
    </source>
</evidence>
<dbReference type="AlphaFoldDB" id="A0A9W9EUX5"/>
<feature type="region of interest" description="Disordered" evidence="1">
    <location>
        <begin position="215"/>
        <end position="241"/>
    </location>
</feature>
<feature type="compositionally biased region" description="Basic and acidic residues" evidence="1">
    <location>
        <begin position="449"/>
        <end position="465"/>
    </location>
</feature>
<accession>A0A9W9EUX5</accession>
<sequence length="650" mass="70919">MGTQPASPQAQACDPSHLAADNKFSFTPIKALRALPRLWERKPATPFQAGPKSRKLWKRVATSFATMKSVDSTSTMQNDPFQAAINSSRDASYVRGVKRLCVGSAEPESRPVFQMQDSGRSFLETKWEADTSRHRRKMAEPQINIYDENKENSQSDLAMTGSPQPLNSLRSPLKTTVFNDEIPVENMNTISDVKFVDSPRPGSVVREPCMMIDNAGNNQDEQMAPTPTKVVRDSTQQQKGSLVRTALRSSLDGSDTELLNDFLTKAAAKRAAKAAQDSQENDSNERSSSSEESPEVECATPPSRRALEALDTNSPSPVKVVVSSPTKQDETPEEDLQENQVIKKDILEEDLSPASPTCRRSSRVKATPVPATARNKISLRRAQGNEFVFLQRTEVQEIALATKKNTRQNRGDAVLPKFRLEALAKEQNDDPSETEVSTKRRSPARKTVKWNDDHLVEFEDERQTSEDPVSSEGDRKNDIGGTTQSRSTAQRPEKKASSQRKSRSQVQDVSNNDETESAMSASTPAAQTDAPTRSRRVHSLGKSTLTSGTPVKTGSGRISKPPAPSAPTATGPSTPTKPRRKLVPKSPSSSLLTAPPAKNGVTTSDPSFVSGIPTRSASLHASSSEGTKRKSMLQASAGCTPMPRRVRARS</sequence>
<dbReference type="Proteomes" id="UP001149165">
    <property type="component" value="Unassembled WGS sequence"/>
</dbReference>
<dbReference type="OrthoDB" id="4207369at2759"/>
<evidence type="ECO:0000313" key="3">
    <source>
        <dbReference type="Proteomes" id="UP001149165"/>
    </source>
</evidence>
<feature type="compositionally biased region" description="Basic residues" evidence="1">
    <location>
        <begin position="439"/>
        <end position="448"/>
    </location>
</feature>
<feature type="compositionally biased region" description="Low complexity" evidence="1">
    <location>
        <begin position="584"/>
        <end position="598"/>
    </location>
</feature>
<keyword evidence="3" id="KW-1185">Reference proteome</keyword>
<evidence type="ECO:0000313" key="2">
    <source>
        <dbReference type="EMBL" id="KAJ5088432.1"/>
    </source>
</evidence>
<feature type="compositionally biased region" description="Low complexity" evidence="1">
    <location>
        <begin position="314"/>
        <end position="325"/>
    </location>
</feature>
<feature type="compositionally biased region" description="Polar residues" evidence="1">
    <location>
        <begin position="480"/>
        <end position="490"/>
    </location>
</feature>
<gene>
    <name evidence="2" type="ORF">N7456_012048</name>
</gene>
<name>A0A9W9EUX5_9EURO</name>
<feature type="compositionally biased region" description="Polar residues" evidence="1">
    <location>
        <begin position="517"/>
        <end position="531"/>
    </location>
</feature>
<organism evidence="2 3">
    <name type="scientific">Penicillium angulare</name>
    <dbReference type="NCBI Taxonomy" id="116970"/>
    <lineage>
        <taxon>Eukaryota</taxon>
        <taxon>Fungi</taxon>
        <taxon>Dikarya</taxon>
        <taxon>Ascomycota</taxon>
        <taxon>Pezizomycotina</taxon>
        <taxon>Eurotiomycetes</taxon>
        <taxon>Eurotiomycetidae</taxon>
        <taxon>Eurotiales</taxon>
        <taxon>Aspergillaceae</taxon>
        <taxon>Penicillium</taxon>
    </lineage>
</organism>
<dbReference type="EMBL" id="JAPQKH010000007">
    <property type="protein sequence ID" value="KAJ5088432.1"/>
    <property type="molecule type" value="Genomic_DNA"/>
</dbReference>
<feature type="region of interest" description="Disordered" evidence="1">
    <location>
        <begin position="271"/>
        <end position="369"/>
    </location>
</feature>
<feature type="compositionally biased region" description="Low complexity" evidence="1">
    <location>
        <begin position="566"/>
        <end position="576"/>
    </location>
</feature>
<comment type="caution">
    <text evidence="2">The sequence shown here is derived from an EMBL/GenBank/DDBJ whole genome shotgun (WGS) entry which is preliminary data.</text>
</comment>
<protein>
    <submittedName>
        <fullName evidence="2">Uncharacterized protein</fullName>
    </submittedName>
</protein>
<reference evidence="2" key="2">
    <citation type="journal article" date="2023" name="IMA Fungus">
        <title>Comparative genomic study of the Penicillium genus elucidates a diverse pangenome and 15 lateral gene transfer events.</title>
        <authorList>
            <person name="Petersen C."/>
            <person name="Sorensen T."/>
            <person name="Nielsen M.R."/>
            <person name="Sondergaard T.E."/>
            <person name="Sorensen J.L."/>
            <person name="Fitzpatrick D.A."/>
            <person name="Frisvad J.C."/>
            <person name="Nielsen K.L."/>
        </authorList>
    </citation>
    <scope>NUCLEOTIDE SEQUENCE</scope>
    <source>
        <strain evidence="2">IBT 30069</strain>
    </source>
</reference>
<feature type="compositionally biased region" description="Polar residues" evidence="1">
    <location>
        <begin position="600"/>
        <end position="625"/>
    </location>
</feature>
<proteinExistence type="predicted"/>
<reference evidence="2" key="1">
    <citation type="submission" date="2022-11" db="EMBL/GenBank/DDBJ databases">
        <authorList>
            <person name="Petersen C."/>
        </authorList>
    </citation>
    <scope>NUCLEOTIDE SEQUENCE</scope>
    <source>
        <strain evidence="2">IBT 30069</strain>
    </source>
</reference>
<feature type="region of interest" description="Disordered" evidence="1">
    <location>
        <begin position="422"/>
        <end position="650"/>
    </location>
</feature>
<feature type="compositionally biased region" description="Polar residues" evidence="1">
    <location>
        <begin position="541"/>
        <end position="552"/>
    </location>
</feature>